<evidence type="ECO:0000313" key="2">
    <source>
        <dbReference type="Proteomes" id="UP001055149"/>
    </source>
</evidence>
<keyword evidence="2" id="KW-1185">Reference proteome</keyword>
<accession>A0ABQ5JHW4</accession>
<sequence>MESLTPPIYVLLYIYLDNMSIKLLNNGHYIKVKTLYLRVLKLARKLLYRLVYMTQFKILEGYEDERF</sequence>
<dbReference type="EMBL" id="BQXH01000011">
    <property type="protein sequence ID" value="GKS81666.1"/>
    <property type="molecule type" value="Genomic_DNA"/>
</dbReference>
<proteinExistence type="predicted"/>
<evidence type="ECO:0000313" key="1">
    <source>
        <dbReference type="EMBL" id="GKS81666.1"/>
    </source>
</evidence>
<protein>
    <submittedName>
        <fullName evidence="1">Uncharacterized protein</fullName>
    </submittedName>
</protein>
<name>A0ABQ5JHW4_9LACO</name>
<dbReference type="Proteomes" id="UP001055149">
    <property type="component" value="Unassembled WGS sequence"/>
</dbReference>
<gene>
    <name evidence="1" type="ORF">LPAF129_13520</name>
</gene>
<comment type="caution">
    <text evidence="1">The sequence shown here is derived from an EMBL/GenBank/DDBJ whole genome shotgun (WGS) entry which is preliminary data.</text>
</comment>
<organism evidence="1 2">
    <name type="scientific">Ligilactobacillus pabuli</name>
    <dbReference type="NCBI Taxonomy" id="2886039"/>
    <lineage>
        <taxon>Bacteria</taxon>
        <taxon>Bacillati</taxon>
        <taxon>Bacillota</taxon>
        <taxon>Bacilli</taxon>
        <taxon>Lactobacillales</taxon>
        <taxon>Lactobacillaceae</taxon>
        <taxon>Ligilactobacillus</taxon>
    </lineage>
</organism>
<reference evidence="1" key="1">
    <citation type="journal article" date="2022" name="Int. J. Syst. Evol. Microbiol.">
        <title>A novel species of lactic acid bacteria, Ligilactobacillus pabuli sp. nov., isolated from alfalfa silage.</title>
        <authorList>
            <person name="Tohno M."/>
            <person name="Tanizawa Y."/>
            <person name="Sawada H."/>
            <person name="Sakamoto M."/>
            <person name="Ohkuma M."/>
            <person name="Kobayashi H."/>
        </authorList>
    </citation>
    <scope>NUCLEOTIDE SEQUENCE</scope>
    <source>
        <strain evidence="1">AF129</strain>
    </source>
</reference>